<dbReference type="GO" id="GO:0012505">
    <property type="term" value="C:endomembrane system"/>
    <property type="evidence" value="ECO:0007669"/>
    <property type="project" value="UniProtKB-SubCell"/>
</dbReference>
<evidence type="ECO:0000256" key="14">
    <source>
        <dbReference type="RuleBase" id="RU003848"/>
    </source>
</evidence>
<accession>A0A2W5MZW0</accession>
<dbReference type="InterPro" id="IPR050059">
    <property type="entry name" value="ATP_synthase_B_chain"/>
</dbReference>
<evidence type="ECO:0000256" key="3">
    <source>
        <dbReference type="ARBA" id="ARBA00022547"/>
    </source>
</evidence>
<dbReference type="Proteomes" id="UP000249185">
    <property type="component" value="Unassembled WGS sequence"/>
</dbReference>
<comment type="subcellular location">
    <subcellularLocation>
        <location evidence="13">Cell membrane</location>
        <topology evidence="13">Single-pass membrane protein</topology>
    </subcellularLocation>
    <subcellularLocation>
        <location evidence="12">Endomembrane system</location>
        <topology evidence="12">Single-pass membrane protein</topology>
    </subcellularLocation>
</comment>
<evidence type="ECO:0000256" key="12">
    <source>
        <dbReference type="ARBA" id="ARBA00037847"/>
    </source>
</evidence>
<evidence type="ECO:0000256" key="2">
    <source>
        <dbReference type="ARBA" id="ARBA00022448"/>
    </source>
</evidence>
<evidence type="ECO:0000313" key="17">
    <source>
        <dbReference type="Proteomes" id="UP000249185"/>
    </source>
</evidence>
<organism evidence="16 17">
    <name type="scientific">Rhodovulum sulfidophilum</name>
    <name type="common">Rhodobacter sulfidophilus</name>
    <dbReference type="NCBI Taxonomy" id="35806"/>
    <lineage>
        <taxon>Bacteria</taxon>
        <taxon>Pseudomonadati</taxon>
        <taxon>Pseudomonadota</taxon>
        <taxon>Alphaproteobacteria</taxon>
        <taxon>Rhodobacterales</taxon>
        <taxon>Paracoccaceae</taxon>
        <taxon>Rhodovulum</taxon>
    </lineage>
</organism>
<dbReference type="PANTHER" id="PTHR33445:SF1">
    <property type="entry name" value="ATP SYNTHASE SUBUNIT B"/>
    <property type="match status" value="1"/>
</dbReference>
<evidence type="ECO:0000256" key="4">
    <source>
        <dbReference type="ARBA" id="ARBA00022692"/>
    </source>
</evidence>
<comment type="function">
    <text evidence="11">Component of the F(0) channel, it forms part of the peripheral stalk, linking F(1) to F(0). The b'-subunit is a diverged and duplicated form of b found in plants and photosynthetic bacteria.</text>
</comment>
<dbReference type="GO" id="GO:0005886">
    <property type="term" value="C:plasma membrane"/>
    <property type="evidence" value="ECO:0007669"/>
    <property type="project" value="UniProtKB-SubCell"/>
</dbReference>
<evidence type="ECO:0000256" key="13">
    <source>
        <dbReference type="HAMAP-Rule" id="MF_01398"/>
    </source>
</evidence>
<keyword evidence="7 13" id="KW-0406">Ion transport</keyword>
<evidence type="ECO:0000256" key="15">
    <source>
        <dbReference type="SAM" id="Coils"/>
    </source>
</evidence>
<sequence>MEFLNNTDVVVTIGFLIFVAIIGYMKVPGLLASKLDGRAERIKADLAEARALREEAQALFASYERKQKEVKDQAEDIVTGARADAERAAEVAKEEIRRSVARRLATATDQIEAAEKAAIRAIKDRAVTVAVAAAGDVLRDRIKAQDSKALIDASIAEVGARLH</sequence>
<keyword evidence="3 13" id="KW-0138">CF(0)</keyword>
<evidence type="ECO:0000256" key="11">
    <source>
        <dbReference type="ARBA" id="ARBA00025614"/>
    </source>
</evidence>
<keyword evidence="9 13" id="KW-0066">ATP synthesis</keyword>
<comment type="similarity">
    <text evidence="1 13 14">Belongs to the ATPase B chain family.</text>
</comment>
<feature type="transmembrane region" description="Helical" evidence="13">
    <location>
        <begin position="12"/>
        <end position="33"/>
    </location>
</feature>
<evidence type="ECO:0000256" key="9">
    <source>
        <dbReference type="ARBA" id="ARBA00023310"/>
    </source>
</evidence>
<evidence type="ECO:0000256" key="1">
    <source>
        <dbReference type="ARBA" id="ARBA00005513"/>
    </source>
</evidence>
<comment type="caution">
    <text evidence="16">The sequence shown here is derived from an EMBL/GenBank/DDBJ whole genome shotgun (WGS) entry which is preliminary data.</text>
</comment>
<evidence type="ECO:0000313" key="16">
    <source>
        <dbReference type="EMBL" id="PZQ46666.1"/>
    </source>
</evidence>
<evidence type="ECO:0000256" key="7">
    <source>
        <dbReference type="ARBA" id="ARBA00023065"/>
    </source>
</evidence>
<dbReference type="PANTHER" id="PTHR33445">
    <property type="entry name" value="ATP SYNTHASE SUBUNIT B', CHLOROPLASTIC"/>
    <property type="match status" value="1"/>
</dbReference>
<dbReference type="GO" id="GO:0016787">
    <property type="term" value="F:hydrolase activity"/>
    <property type="evidence" value="ECO:0007669"/>
    <property type="project" value="UniProtKB-KW"/>
</dbReference>
<name>A0A2W5MZW0_RHOSU</name>
<proteinExistence type="inferred from homology"/>
<keyword evidence="5 13" id="KW-0375">Hydrogen ion transport</keyword>
<dbReference type="GO" id="GO:0046961">
    <property type="term" value="F:proton-transporting ATPase activity, rotational mechanism"/>
    <property type="evidence" value="ECO:0007669"/>
    <property type="project" value="TreeGrafter"/>
</dbReference>
<evidence type="ECO:0000256" key="10">
    <source>
        <dbReference type="ARBA" id="ARBA00025198"/>
    </source>
</evidence>
<evidence type="ECO:0000256" key="8">
    <source>
        <dbReference type="ARBA" id="ARBA00023136"/>
    </source>
</evidence>
<dbReference type="EMBL" id="QFPW01000022">
    <property type="protein sequence ID" value="PZQ46666.1"/>
    <property type="molecule type" value="Genomic_DNA"/>
</dbReference>
<keyword evidence="15" id="KW-0175">Coiled coil</keyword>
<comment type="function">
    <text evidence="10 13">F(1)F(0) ATP synthase produces ATP from ADP in the presence of a proton or sodium gradient. F-type ATPases consist of two structural domains, F(1) containing the extramembraneous catalytic core and F(0) containing the membrane proton channel, linked together by a central stalk and a peripheral stalk. During catalysis, ATP synthesis in the catalytic domain of F(1) is coupled via a rotary mechanism of the central stalk subunits to proton translocation.</text>
</comment>
<comment type="subunit">
    <text evidence="13">F-type ATPases have 2 components, F(1) - the catalytic core - and F(0) - the membrane proton channel. F(1) has five subunits: alpha(3), beta(3), gamma(1), delta(1), epsilon(1). F(0) has three main subunits: a(1), b(2) and c(10-14). The alpha and beta chains form an alternating ring which encloses part of the gamma chain. F(1) is attached to F(0) by a central stalk formed by the gamma and epsilon chains, while a peripheral stalk is formed by the delta and b chains.</text>
</comment>
<keyword evidence="4 13" id="KW-0812">Transmembrane</keyword>
<reference evidence="16 17" key="1">
    <citation type="submission" date="2017-08" db="EMBL/GenBank/DDBJ databases">
        <title>Infants hospitalized years apart are colonized by the same room-sourced microbial strains.</title>
        <authorList>
            <person name="Brooks B."/>
            <person name="Olm M.R."/>
            <person name="Firek B.A."/>
            <person name="Baker R."/>
            <person name="Thomas B.C."/>
            <person name="Morowitz M.J."/>
            <person name="Banfield J.F."/>
        </authorList>
    </citation>
    <scope>NUCLEOTIDE SEQUENCE [LARGE SCALE GENOMIC DNA]</scope>
    <source>
        <strain evidence="16">S2_005_002_R2_34</strain>
    </source>
</reference>
<keyword evidence="13" id="KW-1003">Cell membrane</keyword>
<dbReference type="AlphaFoldDB" id="A0A2W5MZW0"/>
<feature type="coiled-coil region" evidence="15">
    <location>
        <begin position="39"/>
        <end position="124"/>
    </location>
</feature>
<evidence type="ECO:0000256" key="6">
    <source>
        <dbReference type="ARBA" id="ARBA00022989"/>
    </source>
</evidence>
<gene>
    <name evidence="13" type="primary">atpF</name>
    <name evidence="16" type="ORF">DI556_19405</name>
</gene>
<keyword evidence="16" id="KW-0378">Hydrolase</keyword>
<dbReference type="GO" id="GO:0045259">
    <property type="term" value="C:proton-transporting ATP synthase complex"/>
    <property type="evidence" value="ECO:0007669"/>
    <property type="project" value="UniProtKB-KW"/>
</dbReference>
<dbReference type="CDD" id="cd06503">
    <property type="entry name" value="ATP-synt_Fo_b"/>
    <property type="match status" value="1"/>
</dbReference>
<protein>
    <recommendedName>
        <fullName evidence="13">ATP synthase subunit b</fullName>
    </recommendedName>
    <alternativeName>
        <fullName evidence="13">ATP synthase F(0) sector subunit b</fullName>
    </alternativeName>
    <alternativeName>
        <fullName evidence="13">ATPase subunit I</fullName>
    </alternativeName>
    <alternativeName>
        <fullName evidence="13">F-type ATPase subunit b</fullName>
        <shortName evidence="13">F-ATPase subunit b</shortName>
    </alternativeName>
</protein>
<keyword evidence="6 13" id="KW-1133">Transmembrane helix</keyword>
<dbReference type="GO" id="GO:0046933">
    <property type="term" value="F:proton-transporting ATP synthase activity, rotational mechanism"/>
    <property type="evidence" value="ECO:0007669"/>
    <property type="project" value="UniProtKB-UniRule"/>
</dbReference>
<dbReference type="InterPro" id="IPR002146">
    <property type="entry name" value="ATP_synth_b/b'su_bac/chlpt"/>
</dbReference>
<keyword evidence="2 13" id="KW-0813">Transport</keyword>
<dbReference type="HAMAP" id="MF_01398">
    <property type="entry name" value="ATP_synth_b_bprime"/>
    <property type="match status" value="1"/>
</dbReference>
<evidence type="ECO:0000256" key="5">
    <source>
        <dbReference type="ARBA" id="ARBA00022781"/>
    </source>
</evidence>
<dbReference type="Pfam" id="PF00430">
    <property type="entry name" value="ATP-synt_B"/>
    <property type="match status" value="1"/>
</dbReference>
<keyword evidence="8 13" id="KW-0472">Membrane</keyword>